<name>A0A7T8QV17_CALRO</name>
<organism evidence="2 3">
    <name type="scientific">Caligus rogercresseyi</name>
    <name type="common">Sea louse</name>
    <dbReference type="NCBI Taxonomy" id="217165"/>
    <lineage>
        <taxon>Eukaryota</taxon>
        <taxon>Metazoa</taxon>
        <taxon>Ecdysozoa</taxon>
        <taxon>Arthropoda</taxon>
        <taxon>Crustacea</taxon>
        <taxon>Multicrustacea</taxon>
        <taxon>Hexanauplia</taxon>
        <taxon>Copepoda</taxon>
        <taxon>Siphonostomatoida</taxon>
        <taxon>Caligidae</taxon>
        <taxon>Caligus</taxon>
    </lineage>
</organism>
<feature type="compositionally biased region" description="Acidic residues" evidence="1">
    <location>
        <begin position="330"/>
        <end position="342"/>
    </location>
</feature>
<evidence type="ECO:0000313" key="2">
    <source>
        <dbReference type="EMBL" id="QQP56076.1"/>
    </source>
</evidence>
<feature type="compositionally biased region" description="Basic and acidic residues" evidence="1">
    <location>
        <begin position="433"/>
        <end position="461"/>
    </location>
</feature>
<feature type="region of interest" description="Disordered" evidence="1">
    <location>
        <begin position="418"/>
        <end position="489"/>
    </location>
</feature>
<feature type="region of interest" description="Disordered" evidence="1">
    <location>
        <begin position="643"/>
        <end position="769"/>
    </location>
</feature>
<dbReference type="AlphaFoldDB" id="A0A7T8QV17"/>
<keyword evidence="3" id="KW-1185">Reference proteome</keyword>
<feature type="compositionally biased region" description="Basic and acidic residues" evidence="1">
    <location>
        <begin position="347"/>
        <end position="362"/>
    </location>
</feature>
<feature type="compositionally biased region" description="Basic and acidic residues" evidence="1">
    <location>
        <begin position="1"/>
        <end position="26"/>
    </location>
</feature>
<feature type="compositionally biased region" description="Acidic residues" evidence="1">
    <location>
        <begin position="157"/>
        <end position="169"/>
    </location>
</feature>
<dbReference type="EMBL" id="CP045890">
    <property type="protein sequence ID" value="QQP56076.1"/>
    <property type="molecule type" value="Genomic_DNA"/>
</dbReference>
<feature type="compositionally biased region" description="Basic and acidic residues" evidence="1">
    <location>
        <begin position="282"/>
        <end position="329"/>
    </location>
</feature>
<feature type="region of interest" description="Disordered" evidence="1">
    <location>
        <begin position="151"/>
        <end position="220"/>
    </location>
</feature>
<evidence type="ECO:0000313" key="3">
    <source>
        <dbReference type="Proteomes" id="UP000595437"/>
    </source>
</evidence>
<feature type="compositionally biased region" description="Basic and acidic residues" evidence="1">
    <location>
        <begin position="643"/>
        <end position="654"/>
    </location>
</feature>
<feature type="compositionally biased region" description="Acidic residues" evidence="1">
    <location>
        <begin position="270"/>
        <end position="281"/>
    </location>
</feature>
<proteinExistence type="predicted"/>
<feature type="region of interest" description="Disordered" evidence="1">
    <location>
        <begin position="232"/>
        <end position="384"/>
    </location>
</feature>
<gene>
    <name evidence="2" type="ORF">FKW44_000630</name>
</gene>
<evidence type="ECO:0000256" key="1">
    <source>
        <dbReference type="SAM" id="MobiDB-lite"/>
    </source>
</evidence>
<feature type="region of interest" description="Disordered" evidence="1">
    <location>
        <begin position="1"/>
        <end position="114"/>
    </location>
</feature>
<feature type="compositionally biased region" description="Basic and acidic residues" evidence="1">
    <location>
        <begin position="205"/>
        <end position="214"/>
    </location>
</feature>
<sequence>MPAIVKKEENASFGEDLVKESEEGARDSGSQETYKVVHSAFLTEPEENQSSTTITISLQKKKPPMTSSSTHENEKKQVSEFSFEVSRPEDEQEITTERSEMSIQIGSKAPKDDEALSFVSHHRVESTDERNELPYSPSFVAHQVLMVRDGMEKTREEEEEIEETEMLPADDEKTKEEEKIEETEKLPTDDEKTSIAAHQVSSVHEVSDGELTSHDDEDAPVSDIVEEMDHSNEDVTEVMDESKLNDSTEPLHASEQVHPVTEKTVRLVEEEVEDASQDEMAEDKVRVPDESSEKKELLSGETKNDDEIPAKESEVNDIETPMKAEKLEPDENEENANEEVPEVETSNLKEEVQVAKSLEDTKSMPQADESVIEPQVEKSVIEPQVEESVMESQVEELVMEPQVKEVIIEPKREELKSGLPDLLPHVESQSQEEEAKVNFEAMSSEKDSISESESKLMEKEVQPIAHEVSSESKNSPEIPDLELFSQTKARLSKPETKFETFTLEPEPEIDEINIEIVPQDHESILDDEASIEEELDVGPVDNSAQSIVVETEDIKHEMINNNLVQVENQIPQDEEIIHPSQASTYKSEMVIEFAPEKRNLELERSEPLISYSSHMVAAEPSSETLQNDSQENNKIINKVVEKSDSLELNTKKSPEIPQNLLNDPKSMDPFQSEVNESCAKVGVSTELHQSLPKDKEVEASIDRTHEPVKADSNPFTSESQEAPGSSTAAQKAEPKAVEEVVSVPKKERTAVLGGSEESQSSMVQHPLIT</sequence>
<accession>A0A7T8QV17</accession>
<dbReference type="Proteomes" id="UP000595437">
    <property type="component" value="Chromosome 1"/>
</dbReference>
<feature type="compositionally biased region" description="Basic and acidic residues" evidence="1">
    <location>
        <begin position="691"/>
        <end position="709"/>
    </location>
</feature>
<feature type="compositionally biased region" description="Basic and acidic residues" evidence="1">
    <location>
        <begin position="732"/>
        <end position="749"/>
    </location>
</feature>
<reference evidence="3" key="1">
    <citation type="submission" date="2021-01" db="EMBL/GenBank/DDBJ databases">
        <title>Caligus Genome Assembly.</title>
        <authorList>
            <person name="Gallardo-Escarate C."/>
        </authorList>
    </citation>
    <scope>NUCLEOTIDE SEQUENCE [LARGE SCALE GENOMIC DNA]</scope>
</reference>
<feature type="compositionally biased region" description="Basic and acidic residues" evidence="1">
    <location>
        <begin position="170"/>
        <end position="193"/>
    </location>
</feature>
<protein>
    <submittedName>
        <fullName evidence="2">Uncharacterized protein</fullName>
    </submittedName>
</protein>
<feature type="compositionally biased region" description="Basic and acidic residues" evidence="1">
    <location>
        <begin position="260"/>
        <end position="269"/>
    </location>
</feature>
<feature type="compositionally biased region" description="Polar residues" evidence="1">
    <location>
        <begin position="48"/>
        <end position="58"/>
    </location>
</feature>
<feature type="compositionally biased region" description="Polar residues" evidence="1">
    <location>
        <begin position="713"/>
        <end position="729"/>
    </location>
</feature>